<keyword evidence="4" id="KW-0804">Transcription</keyword>
<accession>C6CA53</accession>
<dbReference type="PANTHER" id="PTHR30146">
    <property type="entry name" value="LACI-RELATED TRANSCRIPTIONAL REPRESSOR"/>
    <property type="match status" value="1"/>
</dbReference>
<dbReference type="Pfam" id="PF00356">
    <property type="entry name" value="LacI"/>
    <property type="match status" value="1"/>
</dbReference>
<dbReference type="SUPFAM" id="SSF53822">
    <property type="entry name" value="Periplasmic binding protein-like I"/>
    <property type="match status" value="1"/>
</dbReference>
<proteinExistence type="predicted"/>
<evidence type="ECO:0000256" key="4">
    <source>
        <dbReference type="ARBA" id="ARBA00023163"/>
    </source>
</evidence>
<dbReference type="Gene3D" id="1.10.260.40">
    <property type="entry name" value="lambda repressor-like DNA-binding domains"/>
    <property type="match status" value="1"/>
</dbReference>
<dbReference type="STRING" id="579405.Dd703_0717"/>
<sequence>MMATLKDIAERAGVSISTVSRALNGSAPISARVRQQIMAIATEQGYPLHKMDRSGPAPEPLRHVILATPRNLMLESEYNLVSLTLINRLKTLCQQRNIQLSPFVGEHDTINEQQLLQTLQGGRESGILIVNDDHPTLLNVVAESGVPAVLINGEDPEMRLNSVMPANCYSAALATRYLIAQGHRRILHLTWRSRLTIRERERGYRDALQQAGIDVDEALILTLPDFHPRTARDALLEWLARYPDRQGVSAIFCAADNQALGVVDALSRHKLRVPEDISVMGMDDILPLDMLPLSLTTVHLPFEEMARASLQLLTQQMTPTQSLGITQRIELAGRLVVRGSVKMA</sequence>
<dbReference type="KEGG" id="dda:Dd703_0717"/>
<dbReference type="AlphaFoldDB" id="C6CA53"/>
<feature type="domain" description="HTH lacI-type" evidence="5">
    <location>
        <begin position="3"/>
        <end position="46"/>
    </location>
</feature>
<evidence type="ECO:0000256" key="3">
    <source>
        <dbReference type="ARBA" id="ARBA00023125"/>
    </source>
</evidence>
<dbReference type="PANTHER" id="PTHR30146:SF148">
    <property type="entry name" value="HTH-TYPE TRANSCRIPTIONAL REPRESSOR PURR-RELATED"/>
    <property type="match status" value="1"/>
</dbReference>
<evidence type="ECO:0000313" key="6">
    <source>
        <dbReference type="EMBL" id="ACS84528.1"/>
    </source>
</evidence>
<dbReference type="EMBL" id="CP001654">
    <property type="protein sequence ID" value="ACS84528.1"/>
    <property type="molecule type" value="Genomic_DNA"/>
</dbReference>
<dbReference type="InterPro" id="IPR000843">
    <property type="entry name" value="HTH_LacI"/>
</dbReference>
<evidence type="ECO:0000313" key="7">
    <source>
        <dbReference type="Proteomes" id="UP000002734"/>
    </source>
</evidence>
<dbReference type="Pfam" id="PF13377">
    <property type="entry name" value="Peripla_BP_3"/>
    <property type="match status" value="1"/>
</dbReference>
<dbReference type="SUPFAM" id="SSF47413">
    <property type="entry name" value="lambda repressor-like DNA-binding domains"/>
    <property type="match status" value="1"/>
</dbReference>
<protein>
    <submittedName>
        <fullName evidence="6">Transcriptional regulator, LacI family</fullName>
    </submittedName>
</protein>
<keyword evidence="2" id="KW-0805">Transcription regulation</keyword>
<keyword evidence="1" id="KW-0678">Repressor</keyword>
<name>C6CA53_MUSP7</name>
<dbReference type="SMART" id="SM00354">
    <property type="entry name" value="HTH_LACI"/>
    <property type="match status" value="1"/>
</dbReference>
<dbReference type="CDD" id="cd06267">
    <property type="entry name" value="PBP1_LacI_sugar_binding-like"/>
    <property type="match status" value="1"/>
</dbReference>
<organism evidence="6 7">
    <name type="scientific">Musicola paradisiaca (strain Ech703)</name>
    <name type="common">Dickeya paradisiaca</name>
    <name type="synonym">Dickeya dadantii</name>
    <dbReference type="NCBI Taxonomy" id="579405"/>
    <lineage>
        <taxon>Bacteria</taxon>
        <taxon>Pseudomonadati</taxon>
        <taxon>Pseudomonadota</taxon>
        <taxon>Gammaproteobacteria</taxon>
        <taxon>Enterobacterales</taxon>
        <taxon>Pectobacteriaceae</taxon>
        <taxon>Musicola</taxon>
    </lineage>
</organism>
<dbReference type="InterPro" id="IPR010982">
    <property type="entry name" value="Lambda_DNA-bd_dom_sf"/>
</dbReference>
<keyword evidence="7" id="KW-1185">Reference proteome</keyword>
<evidence type="ECO:0000256" key="2">
    <source>
        <dbReference type="ARBA" id="ARBA00023015"/>
    </source>
</evidence>
<dbReference type="InterPro" id="IPR028082">
    <property type="entry name" value="Peripla_BP_I"/>
</dbReference>
<evidence type="ECO:0000259" key="5">
    <source>
        <dbReference type="PROSITE" id="PS50932"/>
    </source>
</evidence>
<dbReference type="PRINTS" id="PR00036">
    <property type="entry name" value="HTHLACI"/>
</dbReference>
<dbReference type="PROSITE" id="PS00356">
    <property type="entry name" value="HTH_LACI_1"/>
    <property type="match status" value="1"/>
</dbReference>
<dbReference type="PROSITE" id="PS50932">
    <property type="entry name" value="HTH_LACI_2"/>
    <property type="match status" value="1"/>
</dbReference>
<dbReference type="Proteomes" id="UP000002734">
    <property type="component" value="Chromosome"/>
</dbReference>
<keyword evidence="3" id="KW-0238">DNA-binding</keyword>
<dbReference type="CDD" id="cd01392">
    <property type="entry name" value="HTH_LacI"/>
    <property type="match status" value="1"/>
</dbReference>
<dbReference type="GO" id="GO:0003700">
    <property type="term" value="F:DNA-binding transcription factor activity"/>
    <property type="evidence" value="ECO:0007669"/>
    <property type="project" value="TreeGrafter"/>
</dbReference>
<gene>
    <name evidence="6" type="ordered locus">Dd703_0717</name>
</gene>
<dbReference type="Gene3D" id="3.40.50.2300">
    <property type="match status" value="2"/>
</dbReference>
<reference evidence="6" key="1">
    <citation type="submission" date="2009-06" db="EMBL/GenBank/DDBJ databases">
        <title>Complete sequence of Dickeya dadantii Ech703.</title>
        <authorList>
            <consortium name="US DOE Joint Genome Institute"/>
            <person name="Lucas S."/>
            <person name="Copeland A."/>
            <person name="Lapidus A."/>
            <person name="Glavina del Rio T."/>
            <person name="Dalin E."/>
            <person name="Tice H."/>
            <person name="Bruce D."/>
            <person name="Goodwin L."/>
            <person name="Pitluck S."/>
            <person name="Chertkov O."/>
            <person name="Brettin T."/>
            <person name="Detter J.C."/>
            <person name="Han C."/>
            <person name="Larimer F."/>
            <person name="Land M."/>
            <person name="Hauser L."/>
            <person name="Kyrpides N."/>
            <person name="Mikhailova N."/>
            <person name="Balakrishnan V."/>
            <person name="Glasner J."/>
            <person name="Perna N.T."/>
        </authorList>
    </citation>
    <scope>NUCLEOTIDE SEQUENCE [LARGE SCALE GENOMIC DNA]</scope>
    <source>
        <strain evidence="6">Ech703</strain>
    </source>
</reference>
<dbReference type="GO" id="GO:0000976">
    <property type="term" value="F:transcription cis-regulatory region binding"/>
    <property type="evidence" value="ECO:0007669"/>
    <property type="project" value="TreeGrafter"/>
</dbReference>
<dbReference type="eggNOG" id="COG1609">
    <property type="taxonomic scope" value="Bacteria"/>
</dbReference>
<dbReference type="InterPro" id="IPR046335">
    <property type="entry name" value="LacI/GalR-like_sensor"/>
</dbReference>
<evidence type="ECO:0000256" key="1">
    <source>
        <dbReference type="ARBA" id="ARBA00022491"/>
    </source>
</evidence>
<dbReference type="HOGENOM" id="CLU_037628_6_4_6"/>